<dbReference type="SUPFAM" id="SSF47616">
    <property type="entry name" value="GST C-terminal domain-like"/>
    <property type="match status" value="2"/>
</dbReference>
<dbReference type="Pfam" id="PF02798">
    <property type="entry name" value="GST_N"/>
    <property type="match status" value="1"/>
</dbReference>
<dbReference type="Gene3D" id="3.40.30.10">
    <property type="entry name" value="Glutaredoxin"/>
    <property type="match status" value="3"/>
</dbReference>
<dbReference type="Pfam" id="PF00578">
    <property type="entry name" value="AhpC-TSA"/>
    <property type="match status" value="1"/>
</dbReference>
<evidence type="ECO:0000256" key="2">
    <source>
        <dbReference type="ARBA" id="ARBA00022448"/>
    </source>
</evidence>
<dbReference type="OrthoDB" id="420179at2759"/>
<feature type="transmembrane region" description="Helical" evidence="11">
    <location>
        <begin position="1513"/>
        <end position="1534"/>
    </location>
</feature>
<evidence type="ECO:0000259" key="12">
    <source>
        <dbReference type="PROSITE" id="PS50404"/>
    </source>
</evidence>
<keyword evidence="4" id="KW-0997">Cell inner membrane</keyword>
<dbReference type="InterPro" id="IPR004045">
    <property type="entry name" value="Glutathione_S-Trfase_N"/>
</dbReference>
<evidence type="ECO:0000256" key="1">
    <source>
        <dbReference type="ARBA" id="ARBA00004141"/>
    </source>
</evidence>
<feature type="transmembrane region" description="Helical" evidence="11">
    <location>
        <begin position="1389"/>
        <end position="1411"/>
    </location>
</feature>
<dbReference type="PROSITE" id="PS50850">
    <property type="entry name" value="MFS"/>
    <property type="match status" value="1"/>
</dbReference>
<dbReference type="InterPro" id="IPR000866">
    <property type="entry name" value="AhpC/TSA"/>
</dbReference>
<dbReference type="Pfam" id="PF07690">
    <property type="entry name" value="MFS_1"/>
    <property type="match status" value="1"/>
</dbReference>
<dbReference type="EMBL" id="CAJNJA010049029">
    <property type="protein sequence ID" value="CAE7834969.1"/>
    <property type="molecule type" value="Genomic_DNA"/>
</dbReference>
<dbReference type="SUPFAM" id="SSF52833">
    <property type="entry name" value="Thioredoxin-like"/>
    <property type="match status" value="4"/>
</dbReference>
<feature type="transmembrane region" description="Helical" evidence="11">
    <location>
        <begin position="1478"/>
        <end position="1501"/>
    </location>
</feature>
<feature type="transmembrane region" description="Helical" evidence="11">
    <location>
        <begin position="1572"/>
        <end position="1594"/>
    </location>
</feature>
<gene>
    <name evidence="14" type="primary">cysZ</name>
    <name evidence="14" type="ORF">SNEC2469_LOCUS25041</name>
</gene>
<dbReference type="InterPro" id="IPR028250">
    <property type="entry name" value="DsbDN"/>
</dbReference>
<reference evidence="14" key="1">
    <citation type="submission" date="2021-02" db="EMBL/GenBank/DDBJ databases">
        <authorList>
            <person name="Dougan E. K."/>
            <person name="Rhodes N."/>
            <person name="Thang M."/>
            <person name="Chan C."/>
        </authorList>
    </citation>
    <scope>NUCLEOTIDE SEQUENCE</scope>
</reference>
<feature type="domain" description="Major facilitator superfamily (MFS) profile" evidence="13">
    <location>
        <begin position="1262"/>
        <end position="1662"/>
    </location>
</feature>
<dbReference type="InterPro" id="IPR036259">
    <property type="entry name" value="MFS_trans_sf"/>
</dbReference>
<proteinExistence type="inferred from homology"/>
<dbReference type="SUPFAM" id="SSF52777">
    <property type="entry name" value="CoA-dependent acyltransferases"/>
    <property type="match status" value="1"/>
</dbReference>
<dbReference type="Pfam" id="PF11412">
    <property type="entry name" value="DsbD_N"/>
    <property type="match status" value="1"/>
</dbReference>
<feature type="domain" description="GST N-terminal" evidence="12">
    <location>
        <begin position="2232"/>
        <end position="2333"/>
    </location>
</feature>
<dbReference type="Proteomes" id="UP000601435">
    <property type="component" value="Unassembled WGS sequence"/>
</dbReference>
<protein>
    <submittedName>
        <fullName evidence="14">CysZ protein</fullName>
    </submittedName>
</protein>
<feature type="transmembrane region" description="Helical" evidence="11">
    <location>
        <begin position="2447"/>
        <end position="2470"/>
    </location>
</feature>
<evidence type="ECO:0000256" key="5">
    <source>
        <dbReference type="ARBA" id="ARBA00022605"/>
    </source>
</evidence>
<dbReference type="SUPFAM" id="SSF51197">
    <property type="entry name" value="Clavaminate synthase-like"/>
    <property type="match status" value="1"/>
</dbReference>
<dbReference type="SUPFAM" id="SSF103473">
    <property type="entry name" value="MFS general substrate transporter"/>
    <property type="match status" value="1"/>
</dbReference>
<dbReference type="Pfam" id="PF02668">
    <property type="entry name" value="TauD"/>
    <property type="match status" value="1"/>
</dbReference>
<dbReference type="Pfam" id="PF07355">
    <property type="entry name" value="GRDB"/>
    <property type="match status" value="1"/>
</dbReference>
<dbReference type="GO" id="GO:0000103">
    <property type="term" value="P:sulfate assimilation"/>
    <property type="evidence" value="ECO:0007669"/>
    <property type="project" value="TreeGrafter"/>
</dbReference>
<dbReference type="CDD" id="cd17328">
    <property type="entry name" value="MFS_spinster_like"/>
    <property type="match status" value="1"/>
</dbReference>
<dbReference type="PANTHER" id="PTHR37468:SF1">
    <property type="entry name" value="SULFATE TRANSPORTER CYSZ"/>
    <property type="match status" value="1"/>
</dbReference>
<keyword evidence="3" id="KW-1003">Cell membrane</keyword>
<dbReference type="InterPro" id="IPR059112">
    <property type="entry name" value="CysZ/EI24"/>
</dbReference>
<feature type="transmembrane region" description="Helical" evidence="11">
    <location>
        <begin position="1606"/>
        <end position="1628"/>
    </location>
</feature>
<dbReference type="Pfam" id="PF00043">
    <property type="entry name" value="GST_C"/>
    <property type="match status" value="1"/>
</dbReference>
<dbReference type="GO" id="GO:0050485">
    <property type="term" value="F:oxidoreductase activity, acting on X-H and Y-H to form an X-Y bond, with a disulfide as acceptor"/>
    <property type="evidence" value="ECO:0007669"/>
    <property type="project" value="InterPro"/>
</dbReference>
<evidence type="ECO:0000313" key="15">
    <source>
        <dbReference type="Proteomes" id="UP000601435"/>
    </source>
</evidence>
<feature type="transmembrane region" description="Helical" evidence="11">
    <location>
        <begin position="1300"/>
        <end position="1323"/>
    </location>
</feature>
<dbReference type="InterPro" id="IPR050480">
    <property type="entry name" value="CysZ-like"/>
</dbReference>
<feature type="transmembrane region" description="Helical" evidence="11">
    <location>
        <begin position="158"/>
        <end position="178"/>
    </location>
</feature>
<feature type="transmembrane region" description="Helical" evidence="11">
    <location>
        <begin position="1356"/>
        <end position="1377"/>
    </location>
</feature>
<evidence type="ECO:0000256" key="10">
    <source>
        <dbReference type="ARBA" id="ARBA00024338"/>
    </source>
</evidence>
<dbReference type="GO" id="GO:0019344">
    <property type="term" value="P:cysteine biosynthetic process"/>
    <property type="evidence" value="ECO:0007669"/>
    <property type="project" value="TreeGrafter"/>
</dbReference>
<evidence type="ECO:0000256" key="11">
    <source>
        <dbReference type="SAM" id="Phobius"/>
    </source>
</evidence>
<keyword evidence="15" id="KW-1185">Reference proteome</keyword>
<dbReference type="InterPro" id="IPR020846">
    <property type="entry name" value="MFS_dom"/>
</dbReference>
<evidence type="ECO:0000313" key="14">
    <source>
        <dbReference type="EMBL" id="CAE7834969.1"/>
    </source>
</evidence>
<evidence type="ECO:0000256" key="8">
    <source>
        <dbReference type="ARBA" id="ARBA00023002"/>
    </source>
</evidence>
<evidence type="ECO:0000256" key="4">
    <source>
        <dbReference type="ARBA" id="ARBA00022519"/>
    </source>
</evidence>
<evidence type="ECO:0000259" key="13">
    <source>
        <dbReference type="PROSITE" id="PS50850"/>
    </source>
</evidence>
<keyword evidence="7 11" id="KW-1133">Transmembrane helix</keyword>
<accession>A0A812ZM71</accession>
<evidence type="ECO:0000256" key="6">
    <source>
        <dbReference type="ARBA" id="ARBA00022692"/>
    </source>
</evidence>
<comment type="similarity">
    <text evidence="10">Belongs to the major facilitator superfamily. Spinster (TC 2.A.1.49) family.</text>
</comment>
<dbReference type="PANTHER" id="PTHR37468">
    <property type="entry name" value="SULFATE TRANSPORTER CYSZ"/>
    <property type="match status" value="1"/>
</dbReference>
<dbReference type="InterPro" id="IPR042098">
    <property type="entry name" value="TauD-like_sf"/>
</dbReference>
<dbReference type="PROSITE" id="PS50404">
    <property type="entry name" value="GST_NTER"/>
    <property type="match status" value="1"/>
</dbReference>
<dbReference type="GO" id="GO:0016209">
    <property type="term" value="F:antioxidant activity"/>
    <property type="evidence" value="ECO:0007669"/>
    <property type="project" value="InterPro"/>
</dbReference>
<name>A0A812ZM71_9DINO</name>
<keyword evidence="9 11" id="KW-0472">Membrane</keyword>
<dbReference type="Gene3D" id="3.60.130.10">
    <property type="entry name" value="Clavaminate synthase-like"/>
    <property type="match status" value="1"/>
</dbReference>
<dbReference type="Gene3D" id="1.20.1050.10">
    <property type="match status" value="2"/>
</dbReference>
<dbReference type="Pfam" id="PF07264">
    <property type="entry name" value="EI24"/>
    <property type="match status" value="1"/>
</dbReference>
<evidence type="ECO:0000256" key="3">
    <source>
        <dbReference type="ARBA" id="ARBA00022475"/>
    </source>
</evidence>
<dbReference type="Gene3D" id="1.20.1050.130">
    <property type="match status" value="1"/>
</dbReference>
<dbReference type="InterPro" id="IPR011701">
    <property type="entry name" value="MFS"/>
</dbReference>
<comment type="subcellular location">
    <subcellularLocation>
        <location evidence="1">Membrane</location>
        <topology evidence="1">Multi-pass membrane protein</topology>
    </subcellularLocation>
</comment>
<dbReference type="InterPro" id="IPR044770">
    <property type="entry name" value="MFS_spinster-like"/>
</dbReference>
<dbReference type="InterPro" id="IPR010187">
    <property type="entry name" value="Various_sel_PB"/>
</dbReference>
<dbReference type="Gene3D" id="1.20.1250.20">
    <property type="entry name" value="MFS general substrate transporter like domains"/>
    <property type="match status" value="1"/>
</dbReference>
<dbReference type="InterPro" id="IPR003819">
    <property type="entry name" value="TauD/TfdA-like"/>
</dbReference>
<dbReference type="NCBIfam" id="NF003433">
    <property type="entry name" value="PRK04949.1"/>
    <property type="match status" value="1"/>
</dbReference>
<evidence type="ECO:0000256" key="9">
    <source>
        <dbReference type="ARBA" id="ARBA00023136"/>
    </source>
</evidence>
<dbReference type="InterPro" id="IPR004046">
    <property type="entry name" value="GST_C"/>
</dbReference>
<feature type="transmembrane region" description="Helical" evidence="11">
    <location>
        <begin position="1417"/>
        <end position="1439"/>
    </location>
</feature>
<keyword evidence="5" id="KW-0028">Amino-acid biosynthesis</keyword>
<comment type="caution">
    <text evidence="14">The sequence shown here is derived from an EMBL/GenBank/DDBJ whole genome shotgun (WGS) entry which is preliminary data.</text>
</comment>
<keyword evidence="8" id="KW-0560">Oxidoreductase</keyword>
<feature type="transmembrane region" description="Helical" evidence="11">
    <location>
        <begin position="1330"/>
        <end position="1350"/>
    </location>
</feature>
<keyword evidence="2" id="KW-0813">Transport</keyword>
<dbReference type="GO" id="GO:0005886">
    <property type="term" value="C:plasma membrane"/>
    <property type="evidence" value="ECO:0007669"/>
    <property type="project" value="TreeGrafter"/>
</dbReference>
<feature type="transmembrane region" description="Helical" evidence="11">
    <location>
        <begin position="2495"/>
        <end position="2520"/>
    </location>
</feature>
<feature type="transmembrane region" description="Helical" evidence="11">
    <location>
        <begin position="1546"/>
        <end position="1566"/>
    </location>
</feature>
<dbReference type="InterPro" id="IPR036249">
    <property type="entry name" value="Thioredoxin-like_sf"/>
</dbReference>
<feature type="transmembrane region" description="Helical" evidence="11">
    <location>
        <begin position="2617"/>
        <end position="2643"/>
    </location>
</feature>
<evidence type="ECO:0000256" key="7">
    <source>
        <dbReference type="ARBA" id="ARBA00022989"/>
    </source>
</evidence>
<dbReference type="GO" id="GO:0009675">
    <property type="term" value="F:high-affinity sulfate:proton symporter activity"/>
    <property type="evidence" value="ECO:0007669"/>
    <property type="project" value="TreeGrafter"/>
</dbReference>
<feature type="transmembrane region" description="Helical" evidence="11">
    <location>
        <begin position="2559"/>
        <end position="2588"/>
    </location>
</feature>
<dbReference type="InterPro" id="IPR036282">
    <property type="entry name" value="Glutathione-S-Trfase_C_sf"/>
</dbReference>
<keyword evidence="6 11" id="KW-0812">Transmembrane</keyword>
<organism evidence="14 15">
    <name type="scientific">Symbiodinium necroappetens</name>
    <dbReference type="NCBI Taxonomy" id="1628268"/>
    <lineage>
        <taxon>Eukaryota</taxon>
        <taxon>Sar</taxon>
        <taxon>Alveolata</taxon>
        <taxon>Dinophyceae</taxon>
        <taxon>Suessiales</taxon>
        <taxon>Symbiodiniaceae</taxon>
        <taxon>Symbiodinium</taxon>
    </lineage>
</organism>
<sequence>MVIPGNPAVQPQWFSYFLTDIFRVAEFLDLPFAWPNPDPVVQYVDEQGQRRTGEEQPYIYRLTRLGVLAAEQGKGIEFADEISRLIWGGTTNWHEGVHLAEASDRAGLSLQELDQQAIDDESRLETVIAHNQADHDKAGHWGVPTCAFEGCVNAMKKLAILLITVAAAALAIAFYIGWERSERADLVSARGLLEVDNGDAQFWLMQGGANNRYLPCTVHYYFDQPLDESLVLNRLKDLVAPYQMFKRNVVEVDGLPYWQPAKPDWRQNFRRLSAEENMTSVRVTADRALSQAQEVGAGIPLFRAFLSNDGRQLTFMWHHVISDFEGMFNKHARHLFQVDIERTRFGYQIENPGRAEQADDATSPLLRLNRTFAERPLGFEETGFDVRKFVLPIEDKALHDRGRTMGLPMSDIFSFITMRTVTLYHESKQDGMQSSLRPVVSPLSLRKSSLATDEGNNRVTKPFPLVFPLESVEVMYQRILSLAPASGSYDRAGRMLKVARQFSFLEAPMRRLGSPDYISNYFPLADMPFRMEDAVVTSHELRVPMVPYERTKFAWSNYNGEVQLFLHTDPKLVDADLMAASYAHAEEEAFHETLTYEEVLATQAIMQGYITPATGSNVVPQVEAADGTWLQDSSEIIDILEARHPQAPVVPEGAQQRLVSYLLELLADEWMLPWAFWERWHYSLASVQPNHEPWNAQQWGRIFAPDQSGLERRKAARFVFREIMKIDDPQNAESGPFAGLPQLGVTEKTVPAWTSSMHHMLSILETHFNQHDYVLGGRPTLADFALLGPLYPHLYNDPVPGFMMRTQYPLVCEWIARANGSTEAGARSYRQSGYHLEQGSLVRICGASDGGDMLPDDTVPETLLPLIGVFFDEMWPVLKSSIDVLTNYIASGKHPADNPLPSKSFYSPAEFRALQSNGGALTHEFKLGGVSETRMVSPYQVWMLGRMSDAMAEHFNDPHQSARLEDLLAAFRVGQQMPDVQCATADDTHFDLHADRAGRQMKDFDAANIAVYALSYDEADALRDFRDAHDVTYTLLSDPESDVIRSFGILNTLINENDHPWYGIPYPGTYVVNADGRIIQKFFENNLAVRAGPEQLLRAALGQSPEATNDGVPETVEEVEVSVHLDGASLTPTVQKDLVAQFRVPAGQHVYANPAPVGSIAVDLILDDHEGLVHRAIIRPPAEPHSLAGTDETFDVYHDVFQLRLPLTVNNASQPEITIAGELIWQSCDDQVCGIPVRKRFAITLPVTASPPVALGSRKGAALEPNAMAHFAKMTERRRMILSVLFEPIRLEFGATDTQMGLLGGLSFALFYATLGLPIARLADRYNRRLIIVTSLGLFSAMTAMSGLALSFLMLFLFRIGVGIGEAGVNPASQSIIADLYPKERRATAMSILAVGAPVGMIGGFLIGGLVSQMFGWRAAMFAVGVPGVVLAILMFYFLREPVRGATDISPHTQEADAPSGILPAAGYMFRSPALRQLLIASTLTGMASYGASTWLPTFFVRVHDLSQGQVGLLMAFLFGGLGAVGTFVGGRLFDRLSAPGFDRGLKMIAVVQVATVPFSVAAYLAGSFTGAIFLFMLPAFAANFFLGPTLALIQTLSPVPMRAVAAAIKMFCLNLVGMSLGPFLVGATSDWLAPVYDERSLAIALAVLTCILTDLPDYEREHLLSKNQPPLGPPAWTPLSKPISELRIALITTAGLHFRDDPNFEFADATFRPISDDEDANNLVMSHSSVNFDKTGFAEDVNLVFPIDRFRELEAQQKIGSLATVHYSFMGAGLDPQAYEKSASQVAGLLKQDNVDAVFLTPVCIMTTGISLVRENTESMQPPRALWVSFPLGRPLGKPGDAAFQHRVIDAALNLLNEEHAPVLVDYPEDAPSVAIDAAPACPVSFAKPAADTDTWEAALLNELQTLTPWHDLGRRRRNGRTLVGASEFSMTDNLQKLGQLLDNNTLPTTELKWFKAAIEDAKVFYIEALTAQPGDYDHKQIEQIYWHETRLGAATIEFAERFLQHPELAAFARIITPRNDFVADISDIDLTSMTDEDFEAIYQAWLTYGVLRIRGQQLDEDELQAFSARFGPLEEIPMGRLPESERAKVKNRYVTQLSNIIENGKPIGGLGNAEANWHSDMTYVENPPPASVLLGVEIPDEGGDTYFADQNAALTAMPQALIERLASLSIKHDAAHTSIGKLRPGFEPFDDPRDAPGASHPAIITHPETGEQTLYLGRREWAYIDSLPLEDSEALLDEIWSYAARPEHVWRQQWQPYDLIIWDNRRVLHRRDDFDPNSRRLMKRCQAFRRQPEWRAMNPVGKVPVLEDGDLRMFESGAMVEYILARYGECRLQPEPSSETFAHYLQWTWFGEATLSRPLGEIVNHRREFPGDLEIPEVVAEMGNRAGECLLAIGDAVENKQFICGDEFTAADIMLGYGLHLAEMLGINYFMQGARITMRKDVRPFVFLPAAVSLGVIVGGLTLGFSYISDLSDYLIASLPNWLSFLQWILEPLLYLLGVLVGAWSFGFLAAIIGSPFLGDLALKVDNMPDPQIAWYKQIAPALGRELRKLRYHIPRLLLLLLLSVIPVVNALTPFLWVAFGAWLMAVQFCDYTNENRQKPFEDTLTTLQGNKSKALGFGACVTVAMAVPLANFLVAPIAVAGGTLLMKSIRENPNA</sequence>